<dbReference type="STRING" id="39060.SAMN05660706_10278"/>
<evidence type="ECO:0000259" key="1">
    <source>
        <dbReference type="Pfam" id="PF01973"/>
    </source>
</evidence>
<evidence type="ECO:0000313" key="3">
    <source>
        <dbReference type="Proteomes" id="UP000199584"/>
    </source>
</evidence>
<sequence length="629" mass="72821">MILIDNINFLREQFPAVWENIKDISDNGLSTVAQVFPAKSGVPTLMWTAQGRSVYLHSKYDPVQEAERLISKYEDARDYDHVMFYGVGLGYHIEAFMKKYPHLSFSLYEPSKIIFSQFLSHRSLNLLPAKKLKNIYLEMNSTDISNNLNDFMKVINSQKVLLVILPSYERVFKEEYEHFTTLFRQLISDRRFSLNTNVAFEKRWIINSLLNLPETVTTPNAFYDLNQECFLNKPALLVAAGPSLQEDIEEVRYIKENGLAYIFSVGSAINVLLAHGIYPDFACTYDPSHFNQKVFEKVVKEGISTIPLIFGSSVGYETLTAYPGPKLHMLTSQDTVAPFFLRREDISDLETVQDAPSIAVITLQLLHKLGCNPVFLAGQNLAYKDNKSYSQGIEYYSGIVGEQELKRAITVEDVYGNEVYTSETFNKMRKNMEMLISLYTNQQIINTTKGGAKIAGTTFIPLEKVIKEMLVERVVRDNWLQKKYNYDMEYLAGQLTVMDTEYKNIFKIIKSIINIFKEMNNLITTNNKQQLEKTFPKLDKAFTKIRENKFYELFLMPMNRVQFELLTSQIANIRFEKNQFYKARKVTQYFGKYIYLCKKDLELITPLWKNVHGTMLQKIESCRVNNGKK</sequence>
<reference evidence="3" key="1">
    <citation type="submission" date="2016-10" db="EMBL/GenBank/DDBJ databases">
        <authorList>
            <person name="Varghese N."/>
            <person name="Submissions S."/>
        </authorList>
    </citation>
    <scope>NUCLEOTIDE SEQUENCE [LARGE SCALE GENOMIC DNA]</scope>
    <source>
        <strain evidence="3">DSM 3669</strain>
    </source>
</reference>
<protein>
    <submittedName>
        <fullName evidence="2">Uncharacterized conserved protein</fullName>
    </submittedName>
</protein>
<dbReference type="PANTHER" id="PTHR41786:SF1">
    <property type="entry name" value="6-HYDROXYMETHYLPTERIN DIPHOSPHOKINASE MPTE-LIKE DOMAIN-CONTAINING PROTEIN"/>
    <property type="match status" value="1"/>
</dbReference>
<gene>
    <name evidence="2" type="ORF">SAMN05660706_10278</name>
</gene>
<evidence type="ECO:0000313" key="2">
    <source>
        <dbReference type="EMBL" id="SFQ96887.1"/>
    </source>
</evidence>
<keyword evidence="3" id="KW-1185">Reference proteome</keyword>
<organism evidence="2 3">
    <name type="scientific">Desulfoscipio geothermicus DSM 3669</name>
    <dbReference type="NCBI Taxonomy" id="1121426"/>
    <lineage>
        <taxon>Bacteria</taxon>
        <taxon>Bacillati</taxon>
        <taxon>Bacillota</taxon>
        <taxon>Clostridia</taxon>
        <taxon>Eubacteriales</taxon>
        <taxon>Desulfallaceae</taxon>
        <taxon>Desulfoscipio</taxon>
    </lineage>
</organism>
<dbReference type="PANTHER" id="PTHR41786">
    <property type="entry name" value="MOTILITY ACCESSORY FACTOR MAF"/>
    <property type="match status" value="1"/>
</dbReference>
<dbReference type="InterPro" id="IPR002826">
    <property type="entry name" value="MptE-like"/>
</dbReference>
<proteinExistence type="predicted"/>
<accession>A0A1I6CUV0</accession>
<dbReference type="AlphaFoldDB" id="A0A1I6CUV0"/>
<dbReference type="EMBL" id="FOYM01000002">
    <property type="protein sequence ID" value="SFQ96887.1"/>
    <property type="molecule type" value="Genomic_DNA"/>
</dbReference>
<dbReference type="Pfam" id="PF01973">
    <property type="entry name" value="MptE-like"/>
    <property type="match status" value="1"/>
</dbReference>
<dbReference type="OrthoDB" id="5291305at2"/>
<dbReference type="Proteomes" id="UP000199584">
    <property type="component" value="Unassembled WGS sequence"/>
</dbReference>
<name>A0A1I6CUV0_9FIRM</name>
<feature type="domain" description="6-hydroxymethylpterin diphosphokinase MptE-like" evidence="1">
    <location>
        <begin position="208"/>
        <end position="385"/>
    </location>
</feature>
<dbReference type="RefSeq" id="WP_092481754.1">
    <property type="nucleotide sequence ID" value="NZ_FOYM01000002.1"/>
</dbReference>